<accession>A0A1F5JS90</accession>
<dbReference type="SUPFAM" id="SSF49478">
    <property type="entry name" value="Cna protein B-type domain"/>
    <property type="match status" value="1"/>
</dbReference>
<keyword evidence="1" id="KW-1133">Transmembrane helix</keyword>
<comment type="caution">
    <text evidence="2">The sequence shown here is derived from an EMBL/GenBank/DDBJ whole genome shotgun (WGS) entry which is preliminary data.</text>
</comment>
<evidence type="ECO:0008006" key="4">
    <source>
        <dbReference type="Google" id="ProtNLM"/>
    </source>
</evidence>
<dbReference type="Proteomes" id="UP000176902">
    <property type="component" value="Unassembled WGS sequence"/>
</dbReference>
<gene>
    <name evidence="2" type="ORF">A3C59_00740</name>
</gene>
<feature type="transmembrane region" description="Helical" evidence="1">
    <location>
        <begin position="51"/>
        <end position="72"/>
    </location>
</feature>
<dbReference type="STRING" id="1797768.A3C59_00740"/>
<evidence type="ECO:0000256" key="1">
    <source>
        <dbReference type="SAM" id="Phobius"/>
    </source>
</evidence>
<keyword evidence="1" id="KW-0472">Membrane</keyword>
<protein>
    <recommendedName>
        <fullName evidence="4">Carboxypeptidase regulatory-like domain-containing protein</fullName>
    </recommendedName>
</protein>
<dbReference type="AlphaFoldDB" id="A0A1F5JS90"/>
<proteinExistence type="predicted"/>
<evidence type="ECO:0000313" key="3">
    <source>
        <dbReference type="Proteomes" id="UP000176902"/>
    </source>
</evidence>
<keyword evidence="1" id="KW-0812">Transmembrane</keyword>
<name>A0A1F5JS90_9BACT</name>
<reference evidence="2 3" key="1">
    <citation type="journal article" date="2016" name="Nat. Commun.">
        <title>Thousands of microbial genomes shed light on interconnected biogeochemical processes in an aquifer system.</title>
        <authorList>
            <person name="Anantharaman K."/>
            <person name="Brown C.T."/>
            <person name="Hug L.A."/>
            <person name="Sharon I."/>
            <person name="Castelle C.J."/>
            <person name="Probst A.J."/>
            <person name="Thomas B.C."/>
            <person name="Singh A."/>
            <person name="Wilkins M.J."/>
            <person name="Karaoz U."/>
            <person name="Brodie E.L."/>
            <person name="Williams K.H."/>
            <person name="Hubbard S.S."/>
            <person name="Banfield J.F."/>
        </authorList>
    </citation>
    <scope>NUCLEOTIDE SEQUENCE [LARGE SCALE GENOMIC DNA]</scope>
</reference>
<dbReference type="Pfam" id="PF12666">
    <property type="entry name" value="PrgI"/>
    <property type="match status" value="1"/>
</dbReference>
<dbReference type="InterPro" id="IPR024414">
    <property type="entry name" value="Uncharacterised_PrgI"/>
</dbReference>
<evidence type="ECO:0000313" key="2">
    <source>
        <dbReference type="EMBL" id="OGE31488.1"/>
    </source>
</evidence>
<sequence>MDSAHPIPQNVTSFQFHLVGDMTLKQFIYLAIGAGTAYLLFVFLTPIYPLVAWPLLIISTCLGVAFAFLPIASRPLDYWMGAYFRAIYSPTKRVWKKNGKEFKSEPTFNNRLMTYFTSLQSKPSINIAPLPPIPQIIPKSPPVLPSSELPSKDDLAKTVDLARQAQNLQFKIIQSERAISQIKSNPQTGDINQVMTNLNTFVSQASEVRQQLDQVGGKPEIQPIATRVKVVIPPKLKQTQLALTTFPNVINGIIKDKPSLPDGNLGASLEGVVAVIYDKEGLPVRALKTNKLGQFSGSTPLPNGTYTLELEKDGFSFDVLQIELSGEVLSPLLITPK</sequence>
<dbReference type="EMBL" id="MFCV01000038">
    <property type="protein sequence ID" value="OGE31488.1"/>
    <property type="molecule type" value="Genomic_DNA"/>
</dbReference>
<organism evidence="2 3">
    <name type="scientific">Candidatus Daviesbacteria bacterium RIFCSPHIGHO2_02_FULL_36_13</name>
    <dbReference type="NCBI Taxonomy" id="1797768"/>
    <lineage>
        <taxon>Bacteria</taxon>
        <taxon>Candidatus Daviesiibacteriota</taxon>
    </lineage>
</organism>
<feature type="transmembrane region" description="Helical" evidence="1">
    <location>
        <begin position="27"/>
        <end position="45"/>
    </location>
</feature>